<evidence type="ECO:0000313" key="1">
    <source>
        <dbReference type="EMBL" id="PON59003.1"/>
    </source>
</evidence>
<accession>A0A2P5CD62</accession>
<dbReference type="AlphaFoldDB" id="A0A2P5CD62"/>
<comment type="caution">
    <text evidence="1">The sequence shown here is derived from an EMBL/GenBank/DDBJ whole genome shotgun (WGS) entry which is preliminary data.</text>
</comment>
<reference evidence="2" key="1">
    <citation type="submission" date="2016-06" db="EMBL/GenBank/DDBJ databases">
        <title>Parallel loss of symbiosis genes in relatives of nitrogen-fixing non-legume Parasponia.</title>
        <authorList>
            <person name="Van Velzen R."/>
            <person name="Holmer R."/>
            <person name="Bu F."/>
            <person name="Rutten L."/>
            <person name="Van Zeijl A."/>
            <person name="Liu W."/>
            <person name="Santuari L."/>
            <person name="Cao Q."/>
            <person name="Sharma T."/>
            <person name="Shen D."/>
            <person name="Roswanjaya Y."/>
            <person name="Wardhani T."/>
            <person name="Kalhor M.S."/>
            <person name="Jansen J."/>
            <person name="Van den Hoogen J."/>
            <person name="Gungor B."/>
            <person name="Hartog M."/>
            <person name="Hontelez J."/>
            <person name="Verver J."/>
            <person name="Yang W.-C."/>
            <person name="Schijlen E."/>
            <person name="Repin R."/>
            <person name="Schilthuizen M."/>
            <person name="Schranz E."/>
            <person name="Heidstra R."/>
            <person name="Miyata K."/>
            <person name="Fedorova E."/>
            <person name="Kohlen W."/>
            <person name="Bisseling T."/>
            <person name="Smit S."/>
            <person name="Geurts R."/>
        </authorList>
    </citation>
    <scope>NUCLEOTIDE SEQUENCE [LARGE SCALE GENOMIC DNA]</scope>
    <source>
        <strain evidence="2">cv. WU1-14</strain>
    </source>
</reference>
<dbReference type="EMBL" id="JXTB01000144">
    <property type="protein sequence ID" value="PON59003.1"/>
    <property type="molecule type" value="Genomic_DNA"/>
</dbReference>
<dbReference type="Proteomes" id="UP000237105">
    <property type="component" value="Unassembled WGS sequence"/>
</dbReference>
<name>A0A2P5CD62_PARAD</name>
<sequence>MELPSLISVSLKMRHYDIILKSSKSHQFSNPVFSEPSIPFPNRRKHVSSFLKRIAKLEEIFSSFEQT</sequence>
<organism evidence="1 2">
    <name type="scientific">Parasponia andersonii</name>
    <name type="common">Sponia andersonii</name>
    <dbReference type="NCBI Taxonomy" id="3476"/>
    <lineage>
        <taxon>Eukaryota</taxon>
        <taxon>Viridiplantae</taxon>
        <taxon>Streptophyta</taxon>
        <taxon>Embryophyta</taxon>
        <taxon>Tracheophyta</taxon>
        <taxon>Spermatophyta</taxon>
        <taxon>Magnoliopsida</taxon>
        <taxon>eudicotyledons</taxon>
        <taxon>Gunneridae</taxon>
        <taxon>Pentapetalae</taxon>
        <taxon>rosids</taxon>
        <taxon>fabids</taxon>
        <taxon>Rosales</taxon>
        <taxon>Cannabaceae</taxon>
        <taxon>Parasponia</taxon>
    </lineage>
</organism>
<protein>
    <submittedName>
        <fullName evidence="1">Uncharacterized protein</fullName>
    </submittedName>
</protein>
<proteinExistence type="predicted"/>
<evidence type="ECO:0000313" key="2">
    <source>
        <dbReference type="Proteomes" id="UP000237105"/>
    </source>
</evidence>
<keyword evidence="2" id="KW-1185">Reference proteome</keyword>
<gene>
    <name evidence="1" type="ORF">PanWU01x14_163180</name>
</gene>